<evidence type="ECO:0000256" key="3">
    <source>
        <dbReference type="SAM" id="MobiDB-lite"/>
    </source>
</evidence>
<evidence type="ECO:0000256" key="1">
    <source>
        <dbReference type="ARBA" id="ARBA00007673"/>
    </source>
</evidence>
<dbReference type="Proteomes" id="UP000236546">
    <property type="component" value="Unassembled WGS sequence"/>
</dbReference>
<evidence type="ECO:0008006" key="6">
    <source>
        <dbReference type="Google" id="ProtNLM"/>
    </source>
</evidence>
<dbReference type="SUPFAM" id="SSF54506">
    <property type="entry name" value="Diaminopimelate epimerase-like"/>
    <property type="match status" value="2"/>
</dbReference>
<dbReference type="InterPro" id="IPR007400">
    <property type="entry name" value="PrpF-like"/>
</dbReference>
<keyword evidence="2" id="KW-0413">Isomerase</keyword>
<evidence type="ECO:0000313" key="4">
    <source>
        <dbReference type="EMBL" id="PNP44968.1"/>
    </source>
</evidence>
<feature type="region of interest" description="Disordered" evidence="3">
    <location>
        <begin position="65"/>
        <end position="88"/>
    </location>
</feature>
<dbReference type="Gene3D" id="3.10.310.10">
    <property type="entry name" value="Diaminopimelate Epimerase, Chain A, domain 1"/>
    <property type="match status" value="2"/>
</dbReference>
<evidence type="ECO:0000313" key="5">
    <source>
        <dbReference type="Proteomes" id="UP000236546"/>
    </source>
</evidence>
<sequence>MRRLPAWFVRSGTSTGLLFNRASLPPLHSQWQPILAPAMGSPDPIYGRQLNGMGSGISSTSKVVVIGPPPSGSDSTSGHGSGNSSGAGPNVDAEFTFVQVGIRDGSLDLAGTCGNMSAIVGPAAWDMGIVPHSRIPSLVTYDEATHSRWATLRILNTNTSKIFVSHFKLGGDPLVYNPQGNYAMDGVPGTQSPITLSFLDPAGAKTGKALPTGNPIDELTLADGSTVKVSLVDVSNPGVFITTSSLGLDDATAANLTPAIVEVDIALKTRLEEIRQAGASAMGLDPNIESVPKVVMLLPPIARKTSQIDIQCLAMSMGQAHKAVPLTLSLCLGAASQLEGTIAAELIGGEKKDVIRIGHPSGVVDVGTAVRNGIIEEAKLLRTARVLMKGDVFY</sequence>
<protein>
    <recommendedName>
        <fullName evidence="6">Methylitaconate delta2-delta3-isomerase</fullName>
    </recommendedName>
</protein>
<evidence type="ECO:0000256" key="2">
    <source>
        <dbReference type="ARBA" id="ARBA00023235"/>
    </source>
</evidence>
<proteinExistence type="inferred from homology"/>
<dbReference type="EMBL" id="MTYH01000027">
    <property type="protein sequence ID" value="PNP44968.1"/>
    <property type="molecule type" value="Genomic_DNA"/>
</dbReference>
<dbReference type="PANTHER" id="PTHR43709:SF2">
    <property type="entry name" value="DUF453 DOMAIN PROTEIN (AFU_ORTHOLOGUE AFUA_6G00360)"/>
    <property type="match status" value="1"/>
</dbReference>
<dbReference type="Pfam" id="PF04303">
    <property type="entry name" value="PrpF"/>
    <property type="match status" value="1"/>
</dbReference>
<dbReference type="GO" id="GO:0016853">
    <property type="term" value="F:isomerase activity"/>
    <property type="evidence" value="ECO:0007669"/>
    <property type="project" value="UniProtKB-KW"/>
</dbReference>
<organism evidence="4 5">
    <name type="scientific">Trichoderma gamsii</name>
    <dbReference type="NCBI Taxonomy" id="398673"/>
    <lineage>
        <taxon>Eukaryota</taxon>
        <taxon>Fungi</taxon>
        <taxon>Dikarya</taxon>
        <taxon>Ascomycota</taxon>
        <taxon>Pezizomycotina</taxon>
        <taxon>Sordariomycetes</taxon>
        <taxon>Hypocreomycetidae</taxon>
        <taxon>Hypocreales</taxon>
        <taxon>Hypocreaceae</taxon>
        <taxon>Trichoderma</taxon>
    </lineage>
</organism>
<name>A0A2K0THG7_9HYPO</name>
<gene>
    <name evidence="4" type="ORF">TGAMA5MH_03383</name>
</gene>
<dbReference type="PANTHER" id="PTHR43709">
    <property type="entry name" value="ACONITATE ISOMERASE-RELATED"/>
    <property type="match status" value="1"/>
</dbReference>
<accession>A0A2K0THG7</accession>
<dbReference type="OrthoDB" id="10267539at2759"/>
<dbReference type="AlphaFoldDB" id="A0A2K0THG7"/>
<comment type="similarity">
    <text evidence="1">Belongs to the PrpF family.</text>
</comment>
<reference evidence="4 5" key="1">
    <citation type="submission" date="2017-02" db="EMBL/GenBank/DDBJ databases">
        <title>Genomes of Trichoderma spp. with biocontrol activity.</title>
        <authorList>
            <person name="Gardiner D."/>
            <person name="Kazan K."/>
            <person name="Vos C."/>
            <person name="Harvey P."/>
        </authorList>
    </citation>
    <scope>NUCLEOTIDE SEQUENCE [LARGE SCALE GENOMIC DNA]</scope>
    <source>
        <strain evidence="4 5">A5MH</strain>
    </source>
</reference>
<comment type="caution">
    <text evidence="4">The sequence shown here is derived from an EMBL/GenBank/DDBJ whole genome shotgun (WGS) entry which is preliminary data.</text>
</comment>